<evidence type="ECO:0000256" key="8">
    <source>
        <dbReference type="ARBA" id="ARBA00022989"/>
    </source>
</evidence>
<evidence type="ECO:0000313" key="13">
    <source>
        <dbReference type="EMBL" id="NYR16107.1"/>
    </source>
</evidence>
<feature type="transmembrane region" description="Helical" evidence="12">
    <location>
        <begin position="188"/>
        <end position="208"/>
    </location>
</feature>
<dbReference type="PANTHER" id="PTHR30622:SF2">
    <property type="entry name" value="UNDECAPRENYL-DIPHOSPHATASE"/>
    <property type="match status" value="1"/>
</dbReference>
<keyword evidence="6 12" id="KW-0812">Transmembrane</keyword>
<protein>
    <recommendedName>
        <fullName evidence="4">Undecaprenyl-diphosphatase</fullName>
        <ecNumber evidence="3">3.6.1.27</ecNumber>
    </recommendedName>
    <alternativeName>
        <fullName evidence="10">Undecaprenyl pyrophosphate phosphatase</fullName>
    </alternativeName>
</protein>
<feature type="transmembrane region" description="Helical" evidence="12">
    <location>
        <begin position="107"/>
        <end position="131"/>
    </location>
</feature>
<reference evidence="13 14" key="1">
    <citation type="journal article" date="2020" name="Nat. Commun.">
        <title>The structures of two archaeal type IV pili illuminate evolutionary relationships.</title>
        <authorList>
            <person name="Wang F."/>
            <person name="Baquero D.P."/>
            <person name="Su Z."/>
            <person name="Beltran L.C."/>
            <person name="Prangishvili D."/>
            <person name="Krupovic M."/>
            <person name="Egelman E.H."/>
        </authorList>
    </citation>
    <scope>NUCLEOTIDE SEQUENCE [LARGE SCALE GENOMIC DNA]</scope>
    <source>
        <strain evidence="13 14">2GA</strain>
    </source>
</reference>
<dbReference type="InterPro" id="IPR003824">
    <property type="entry name" value="UppP"/>
</dbReference>
<comment type="catalytic activity">
    <reaction evidence="11">
        <text>di-trans,octa-cis-undecaprenyl diphosphate + H2O = di-trans,octa-cis-undecaprenyl phosphate + phosphate + H(+)</text>
        <dbReference type="Rhea" id="RHEA:28094"/>
        <dbReference type="ChEBI" id="CHEBI:15377"/>
        <dbReference type="ChEBI" id="CHEBI:15378"/>
        <dbReference type="ChEBI" id="CHEBI:43474"/>
        <dbReference type="ChEBI" id="CHEBI:58405"/>
        <dbReference type="ChEBI" id="CHEBI:60392"/>
        <dbReference type="EC" id="3.6.1.27"/>
    </reaction>
</comment>
<evidence type="ECO:0000256" key="4">
    <source>
        <dbReference type="ARBA" id="ARBA00021581"/>
    </source>
</evidence>
<evidence type="ECO:0000256" key="2">
    <source>
        <dbReference type="ARBA" id="ARBA00010621"/>
    </source>
</evidence>
<dbReference type="EMBL" id="JAAVJF010000004">
    <property type="protein sequence ID" value="NYR16107.1"/>
    <property type="molecule type" value="Genomic_DNA"/>
</dbReference>
<name>A0A7L4PCD1_9CREN</name>
<evidence type="ECO:0000256" key="7">
    <source>
        <dbReference type="ARBA" id="ARBA00022801"/>
    </source>
</evidence>
<sequence length="269" mass="27599">MDIGVFILLGIVQGVAEWLPISSKTQIMFVATALMGYSPALAYSLGLFLEAASVIAALLYFRGVYASALRGLLGDRAGRRWLTYFVFTTVVTAVVGLPLYLTARTSLMGSAAAGWLMIALGLAVMLNAFLLQKAKRTAAGLKTFGDMTLRDMALVGIAQALSVLPGVSRSGATTSALLLLGYKPEEAFKASFALVPIAGLGAAVLSYLTEKGAVATPEAALAMAVGVVVSLATISALLRFAKSGRAALVNVVVGALAVAGGIVRLSAPG</sequence>
<comment type="similarity">
    <text evidence="2">Belongs to the UppP family.</text>
</comment>
<evidence type="ECO:0000256" key="1">
    <source>
        <dbReference type="ARBA" id="ARBA00004651"/>
    </source>
</evidence>
<dbReference type="OMA" id="AWYRIVF"/>
<keyword evidence="9 12" id="KW-0472">Membrane</keyword>
<evidence type="ECO:0000256" key="5">
    <source>
        <dbReference type="ARBA" id="ARBA00022475"/>
    </source>
</evidence>
<evidence type="ECO:0000256" key="3">
    <source>
        <dbReference type="ARBA" id="ARBA00012374"/>
    </source>
</evidence>
<evidence type="ECO:0000256" key="10">
    <source>
        <dbReference type="ARBA" id="ARBA00032707"/>
    </source>
</evidence>
<evidence type="ECO:0000256" key="11">
    <source>
        <dbReference type="ARBA" id="ARBA00047594"/>
    </source>
</evidence>
<comment type="caution">
    <text evidence="13">The sequence shown here is derived from an EMBL/GenBank/DDBJ whole genome shotgun (WGS) entry which is preliminary data.</text>
</comment>
<dbReference type="PANTHER" id="PTHR30622">
    <property type="entry name" value="UNDECAPRENYL-DIPHOSPHATASE"/>
    <property type="match status" value="1"/>
</dbReference>
<dbReference type="RefSeq" id="WP_011901691.1">
    <property type="nucleotide sequence ID" value="NZ_JAAVJF010000004.1"/>
</dbReference>
<proteinExistence type="inferred from homology"/>
<keyword evidence="8 12" id="KW-1133">Transmembrane helix</keyword>
<dbReference type="GO" id="GO:0050380">
    <property type="term" value="F:undecaprenyl-diphosphatase activity"/>
    <property type="evidence" value="ECO:0007669"/>
    <property type="project" value="UniProtKB-EC"/>
</dbReference>
<dbReference type="AlphaFoldDB" id="A0A7L4PCD1"/>
<feature type="transmembrane region" description="Helical" evidence="12">
    <location>
        <begin position="40"/>
        <end position="61"/>
    </location>
</feature>
<feature type="transmembrane region" description="Helical" evidence="12">
    <location>
        <begin position="220"/>
        <end position="241"/>
    </location>
</feature>
<evidence type="ECO:0000256" key="6">
    <source>
        <dbReference type="ARBA" id="ARBA00022692"/>
    </source>
</evidence>
<keyword evidence="5" id="KW-1003">Cell membrane</keyword>
<evidence type="ECO:0000313" key="14">
    <source>
        <dbReference type="Proteomes" id="UP000554766"/>
    </source>
</evidence>
<comment type="subcellular location">
    <subcellularLocation>
        <location evidence="1">Cell membrane</location>
        <topology evidence="1">Multi-pass membrane protein</topology>
    </subcellularLocation>
</comment>
<dbReference type="GO" id="GO:0005886">
    <property type="term" value="C:plasma membrane"/>
    <property type="evidence" value="ECO:0007669"/>
    <property type="project" value="UniProtKB-SubCell"/>
</dbReference>
<feature type="transmembrane region" description="Helical" evidence="12">
    <location>
        <begin position="247"/>
        <end position="267"/>
    </location>
</feature>
<dbReference type="Pfam" id="PF02673">
    <property type="entry name" value="BacA"/>
    <property type="match status" value="1"/>
</dbReference>
<evidence type="ECO:0000256" key="9">
    <source>
        <dbReference type="ARBA" id="ARBA00023136"/>
    </source>
</evidence>
<dbReference type="EC" id="3.6.1.27" evidence="3"/>
<dbReference type="GeneID" id="5054668"/>
<keyword evidence="14" id="KW-1185">Reference proteome</keyword>
<evidence type="ECO:0000256" key="12">
    <source>
        <dbReference type="SAM" id="Phobius"/>
    </source>
</evidence>
<feature type="transmembrane region" description="Helical" evidence="12">
    <location>
        <begin position="81"/>
        <end position="101"/>
    </location>
</feature>
<keyword evidence="7" id="KW-0378">Hydrolase</keyword>
<gene>
    <name evidence="13" type="ORF">HC235_09235</name>
</gene>
<dbReference type="Proteomes" id="UP000554766">
    <property type="component" value="Unassembled WGS sequence"/>
</dbReference>
<accession>A0A7L4PCD1</accession>
<organism evidence="13 14">
    <name type="scientific">Pyrobaculum arsenaticum</name>
    <dbReference type="NCBI Taxonomy" id="121277"/>
    <lineage>
        <taxon>Archaea</taxon>
        <taxon>Thermoproteota</taxon>
        <taxon>Thermoprotei</taxon>
        <taxon>Thermoproteales</taxon>
        <taxon>Thermoproteaceae</taxon>
        <taxon>Pyrobaculum</taxon>
    </lineage>
</organism>